<dbReference type="InterPro" id="IPR018635">
    <property type="entry name" value="UPF0319"/>
</dbReference>
<feature type="signal peptide" evidence="3">
    <location>
        <begin position="1"/>
        <end position="20"/>
    </location>
</feature>
<keyword evidence="5" id="KW-1185">Reference proteome</keyword>
<reference evidence="4 5" key="1">
    <citation type="journal article" date="2013" name="Genome Announc.">
        <title>Draft Genome Sequence of the Aeromonas diversa Type Strain.</title>
        <authorList>
            <person name="Farfan M."/>
            <person name="Spataro N."/>
            <person name="Sanglas A."/>
            <person name="Albarral V."/>
            <person name="Loren J.G."/>
            <person name="Bosch E."/>
            <person name="Fuste M.C."/>
        </authorList>
    </citation>
    <scope>NUCLEOTIDE SEQUENCE [LARGE SCALE GENOMIC DNA]</scope>
    <source>
        <strain evidence="4 5">2478-85</strain>
    </source>
</reference>
<name>N9VNV1_9GAMM</name>
<evidence type="ECO:0000256" key="2">
    <source>
        <dbReference type="ARBA" id="ARBA00022729"/>
    </source>
</evidence>
<dbReference type="PATRIC" id="fig|1268237.3.peg.926"/>
<evidence type="ECO:0000313" key="4">
    <source>
        <dbReference type="EMBL" id="ENY73046.1"/>
    </source>
</evidence>
<dbReference type="PANTHER" id="PTHR38108:SF1">
    <property type="entry name" value="UPF0319 PROTEIN YCCT"/>
    <property type="match status" value="1"/>
</dbReference>
<dbReference type="OrthoDB" id="5588317at2"/>
<evidence type="ECO:0000256" key="3">
    <source>
        <dbReference type="SAM" id="SignalP"/>
    </source>
</evidence>
<dbReference type="AlphaFoldDB" id="N9VNV1"/>
<dbReference type="RefSeq" id="WP_005349070.1">
    <property type="nucleotide sequence ID" value="NZ_APVG01000008.1"/>
</dbReference>
<proteinExistence type="inferred from homology"/>
<accession>N9VNV1</accession>
<feature type="chain" id="PRO_5004154472" description="DUF2057 domain-containing protein" evidence="3">
    <location>
        <begin position="21"/>
        <end position="200"/>
    </location>
</feature>
<evidence type="ECO:0000313" key="5">
    <source>
        <dbReference type="Proteomes" id="UP000023775"/>
    </source>
</evidence>
<keyword evidence="2 3" id="KW-0732">Signal</keyword>
<comment type="similarity">
    <text evidence="1">Belongs to the UPF0319 family.</text>
</comment>
<dbReference type="Pfam" id="PF09829">
    <property type="entry name" value="DUF2057"/>
    <property type="match status" value="1"/>
</dbReference>
<organism evidence="4 5">
    <name type="scientific">Aeromonas diversa CDC 2478-85</name>
    <dbReference type="NCBI Taxonomy" id="1268237"/>
    <lineage>
        <taxon>Bacteria</taxon>
        <taxon>Pseudomonadati</taxon>
        <taxon>Pseudomonadota</taxon>
        <taxon>Gammaproteobacteria</taxon>
        <taxon>Aeromonadales</taxon>
        <taxon>Aeromonadaceae</taxon>
        <taxon>Aeromonas</taxon>
    </lineage>
</organism>
<protein>
    <recommendedName>
        <fullName evidence="6">DUF2057 domain-containing protein</fullName>
    </recommendedName>
</protein>
<dbReference type="Proteomes" id="UP000023775">
    <property type="component" value="Unassembled WGS sequence"/>
</dbReference>
<dbReference type="PANTHER" id="PTHR38108">
    <property type="entry name" value="UPF0319 PROTEIN YCCT"/>
    <property type="match status" value="1"/>
</dbReference>
<dbReference type="EMBL" id="APVG01000008">
    <property type="protein sequence ID" value="ENY73046.1"/>
    <property type="molecule type" value="Genomic_DNA"/>
</dbReference>
<dbReference type="eggNOG" id="COG3110">
    <property type="taxonomic scope" value="Bacteria"/>
</dbReference>
<gene>
    <name evidence="4" type="ORF">G114_04716</name>
</gene>
<evidence type="ECO:0008006" key="6">
    <source>
        <dbReference type="Google" id="ProtNLM"/>
    </source>
</evidence>
<sequence length="200" mass="21328">MKRSLAVFCLTALCTAPVLAEVRLTLPDDVVLLSAAQGHAEGQSVTLPDGVNQLLVRYDGVEESRSSSESDRHYRSRPQVLRFEASNTSLQLTGLPDGRGDKARFAEHPTLTLQDSAGRSLTLVQDEMAVSGLQIGVDWSDKLATYNRGAGKAALVASVAAATPSATLPASALEAELQRLFLGADPALKRRFIGWAANQL</sequence>
<comment type="caution">
    <text evidence="4">The sequence shown here is derived from an EMBL/GenBank/DDBJ whole genome shotgun (WGS) entry which is preliminary data.</text>
</comment>
<evidence type="ECO:0000256" key="1">
    <source>
        <dbReference type="ARBA" id="ARBA00008490"/>
    </source>
</evidence>